<dbReference type="InterPro" id="IPR050546">
    <property type="entry name" value="Glycosyl_Hydrlase_16"/>
</dbReference>
<dbReference type="AlphaFoldDB" id="A0A1M5VQG8"/>
<dbReference type="GO" id="GO:0005975">
    <property type="term" value="P:carbohydrate metabolic process"/>
    <property type="evidence" value="ECO:0007669"/>
    <property type="project" value="InterPro"/>
</dbReference>
<evidence type="ECO:0000313" key="5">
    <source>
        <dbReference type="EMBL" id="SHH77499.1"/>
    </source>
</evidence>
<protein>
    <recommendedName>
        <fullName evidence="4">GH16 domain-containing protein</fullName>
    </recommendedName>
</protein>
<reference evidence="6" key="1">
    <citation type="submission" date="2016-11" db="EMBL/GenBank/DDBJ databases">
        <authorList>
            <person name="Varghese N."/>
            <person name="Submissions S."/>
        </authorList>
    </citation>
    <scope>NUCLEOTIDE SEQUENCE [LARGE SCALE GENOMIC DNA]</scope>
    <source>
        <strain evidence="6">DSM 17963</strain>
    </source>
</reference>
<feature type="compositionally biased region" description="Polar residues" evidence="2">
    <location>
        <begin position="28"/>
        <end position="50"/>
    </location>
</feature>
<proteinExistence type="inferred from homology"/>
<dbReference type="STRING" id="370979.SAMN05443663_111103"/>
<evidence type="ECO:0000256" key="1">
    <source>
        <dbReference type="ARBA" id="ARBA00006865"/>
    </source>
</evidence>
<feature type="domain" description="GH16" evidence="4">
    <location>
        <begin position="36"/>
        <end position="313"/>
    </location>
</feature>
<name>A0A1M5VQG8_9FLAO</name>
<evidence type="ECO:0000256" key="2">
    <source>
        <dbReference type="SAM" id="MobiDB-lite"/>
    </source>
</evidence>
<dbReference type="InterPro" id="IPR000757">
    <property type="entry name" value="Beta-glucanase-like"/>
</dbReference>
<dbReference type="PROSITE" id="PS51257">
    <property type="entry name" value="PROKAR_LIPOPROTEIN"/>
    <property type="match status" value="1"/>
</dbReference>
<dbReference type="InterPro" id="IPR013320">
    <property type="entry name" value="ConA-like_dom_sf"/>
</dbReference>
<keyword evidence="3" id="KW-0732">Signal</keyword>
<gene>
    <name evidence="5" type="ORF">SAMN05443663_111103</name>
</gene>
<keyword evidence="6" id="KW-1185">Reference proteome</keyword>
<dbReference type="PANTHER" id="PTHR10963:SF60">
    <property type="entry name" value="GRAM-NEGATIVE BACTERIA-BINDING PROTEIN 1-RELATED"/>
    <property type="match status" value="1"/>
</dbReference>
<accession>A0A1M5VQG8</accession>
<dbReference type="PANTHER" id="PTHR10963">
    <property type="entry name" value="GLYCOSYL HYDROLASE-RELATED"/>
    <property type="match status" value="1"/>
</dbReference>
<feature type="signal peptide" evidence="3">
    <location>
        <begin position="1"/>
        <end position="23"/>
    </location>
</feature>
<dbReference type="Proteomes" id="UP000184071">
    <property type="component" value="Unassembled WGS sequence"/>
</dbReference>
<dbReference type="RefSeq" id="WP_073417993.1">
    <property type="nucleotide sequence ID" value="NZ_FQWC01000011.1"/>
</dbReference>
<evidence type="ECO:0000256" key="3">
    <source>
        <dbReference type="SAM" id="SignalP"/>
    </source>
</evidence>
<sequence length="313" mass="35060">MKRLNLLALTVTCVLGLGLASCAEDVTPTTKDQSAKEQSGNSGTKSSTNKAAGAPWVKQFEDTFDVGSSLSQWTKEQRADYNSWYCDYYSSVPTTQWRDGKQCLEIKTTKLSTYKYQSGFISSHYQYKPENNTEYMLSANIKLIAMDRGTYKSFTETYGAWPAFWSVQQNAWPTKGEIDIMEGYSFAPNASRFTSNLFYGTSSGANLLGNAAERNYPGNFDINGNGGWHLYESFWKMQNNVVTVTIKVDNVTVSTYTNSSAGNLNLNNFGPHSIIFNLNVGSKDSNFIDPNKIKLFSTVMMWVDDVTVYKRPI</sequence>
<evidence type="ECO:0000259" key="4">
    <source>
        <dbReference type="PROSITE" id="PS51762"/>
    </source>
</evidence>
<comment type="similarity">
    <text evidence="1">Belongs to the glycosyl hydrolase 16 family.</text>
</comment>
<dbReference type="PROSITE" id="PS51762">
    <property type="entry name" value="GH16_2"/>
    <property type="match status" value="1"/>
</dbReference>
<feature type="chain" id="PRO_5012748163" description="GH16 domain-containing protein" evidence="3">
    <location>
        <begin position="24"/>
        <end position="313"/>
    </location>
</feature>
<organism evidence="5 6">
    <name type="scientific">Flavobacterium defluvii</name>
    <dbReference type="NCBI Taxonomy" id="370979"/>
    <lineage>
        <taxon>Bacteria</taxon>
        <taxon>Pseudomonadati</taxon>
        <taxon>Bacteroidota</taxon>
        <taxon>Flavobacteriia</taxon>
        <taxon>Flavobacteriales</taxon>
        <taxon>Flavobacteriaceae</taxon>
        <taxon>Flavobacterium</taxon>
    </lineage>
</organism>
<feature type="region of interest" description="Disordered" evidence="2">
    <location>
        <begin position="28"/>
        <end position="52"/>
    </location>
</feature>
<dbReference type="Pfam" id="PF26113">
    <property type="entry name" value="GH16_XgeA"/>
    <property type="match status" value="1"/>
</dbReference>
<dbReference type="EMBL" id="FQWC01000011">
    <property type="protein sequence ID" value="SHH77499.1"/>
    <property type="molecule type" value="Genomic_DNA"/>
</dbReference>
<evidence type="ECO:0000313" key="6">
    <source>
        <dbReference type="Proteomes" id="UP000184071"/>
    </source>
</evidence>
<dbReference type="OrthoDB" id="9809583at2"/>
<dbReference type="GO" id="GO:0004553">
    <property type="term" value="F:hydrolase activity, hydrolyzing O-glycosyl compounds"/>
    <property type="evidence" value="ECO:0007669"/>
    <property type="project" value="InterPro"/>
</dbReference>
<dbReference type="Gene3D" id="2.60.120.200">
    <property type="match status" value="1"/>
</dbReference>
<dbReference type="SUPFAM" id="SSF49899">
    <property type="entry name" value="Concanavalin A-like lectins/glucanases"/>
    <property type="match status" value="1"/>
</dbReference>